<feature type="domain" description="Large ribosomal subunit protein uL15/eL18" evidence="7">
    <location>
        <begin position="77"/>
        <end position="146"/>
    </location>
</feature>
<dbReference type="PROSITE" id="PS00475">
    <property type="entry name" value="RIBOSOMAL_L15"/>
    <property type="match status" value="1"/>
</dbReference>
<dbReference type="InterPro" id="IPR030878">
    <property type="entry name" value="Ribosomal_uL15"/>
</dbReference>
<dbReference type="Proteomes" id="UP000177652">
    <property type="component" value="Unassembled WGS sequence"/>
</dbReference>
<evidence type="ECO:0000256" key="4">
    <source>
        <dbReference type="HAMAP-Rule" id="MF_01341"/>
    </source>
</evidence>
<keyword evidence="4" id="KW-0694">RNA-binding</keyword>
<dbReference type="InterPro" id="IPR005749">
    <property type="entry name" value="Ribosomal_uL15_bac-type"/>
</dbReference>
<gene>
    <name evidence="4" type="primary">rplO</name>
    <name evidence="8" type="ORF">A3D71_02000</name>
</gene>
<comment type="function">
    <text evidence="4">Binds to the 23S rRNA.</text>
</comment>
<dbReference type="GO" id="GO:0003735">
    <property type="term" value="F:structural constituent of ribosome"/>
    <property type="evidence" value="ECO:0007669"/>
    <property type="project" value="InterPro"/>
</dbReference>
<evidence type="ECO:0000256" key="3">
    <source>
        <dbReference type="ARBA" id="ARBA00023274"/>
    </source>
</evidence>
<keyword evidence="3 4" id="KW-0687">Ribonucleoprotein</keyword>
<evidence type="ECO:0000256" key="6">
    <source>
        <dbReference type="SAM" id="MobiDB-lite"/>
    </source>
</evidence>
<keyword evidence="2 4" id="KW-0689">Ribosomal protein</keyword>
<reference evidence="8 9" key="1">
    <citation type="journal article" date="2016" name="Nat. Commun.">
        <title>Thousands of microbial genomes shed light on interconnected biogeochemical processes in an aquifer system.</title>
        <authorList>
            <person name="Anantharaman K."/>
            <person name="Brown C.T."/>
            <person name="Hug L.A."/>
            <person name="Sharon I."/>
            <person name="Castelle C.J."/>
            <person name="Probst A.J."/>
            <person name="Thomas B.C."/>
            <person name="Singh A."/>
            <person name="Wilkins M.J."/>
            <person name="Karaoz U."/>
            <person name="Brodie E.L."/>
            <person name="Williams K.H."/>
            <person name="Hubbard S.S."/>
            <person name="Banfield J.F."/>
        </authorList>
    </citation>
    <scope>NUCLEOTIDE SEQUENCE [LARGE SCALE GENOMIC DNA]</scope>
</reference>
<dbReference type="HAMAP" id="MF_01341">
    <property type="entry name" value="Ribosomal_uL15"/>
    <property type="match status" value="1"/>
</dbReference>
<evidence type="ECO:0000313" key="8">
    <source>
        <dbReference type="EMBL" id="OGG65971.1"/>
    </source>
</evidence>
<dbReference type="GO" id="GO:0006412">
    <property type="term" value="P:translation"/>
    <property type="evidence" value="ECO:0007669"/>
    <property type="project" value="UniProtKB-UniRule"/>
</dbReference>
<dbReference type="GO" id="GO:0022625">
    <property type="term" value="C:cytosolic large ribosomal subunit"/>
    <property type="evidence" value="ECO:0007669"/>
    <property type="project" value="TreeGrafter"/>
</dbReference>
<evidence type="ECO:0000313" key="9">
    <source>
        <dbReference type="Proteomes" id="UP000177652"/>
    </source>
</evidence>
<evidence type="ECO:0000259" key="7">
    <source>
        <dbReference type="Pfam" id="PF00828"/>
    </source>
</evidence>
<evidence type="ECO:0000256" key="5">
    <source>
        <dbReference type="RuleBase" id="RU003888"/>
    </source>
</evidence>
<evidence type="ECO:0000256" key="2">
    <source>
        <dbReference type="ARBA" id="ARBA00022980"/>
    </source>
</evidence>
<keyword evidence="4" id="KW-0699">rRNA-binding</keyword>
<feature type="region of interest" description="Disordered" evidence="6">
    <location>
        <begin position="1"/>
        <end position="47"/>
    </location>
</feature>
<dbReference type="GO" id="GO:0019843">
    <property type="term" value="F:rRNA binding"/>
    <property type="evidence" value="ECO:0007669"/>
    <property type="project" value="UniProtKB-UniRule"/>
</dbReference>
<comment type="similarity">
    <text evidence="1 4 5">Belongs to the universal ribosomal protein uL15 family.</text>
</comment>
<comment type="caution">
    <text evidence="8">The sequence shown here is derived from an EMBL/GenBank/DDBJ whole genome shotgun (WGS) entry which is preliminary data.</text>
</comment>
<dbReference type="AlphaFoldDB" id="A0A1F6DX18"/>
<dbReference type="PANTHER" id="PTHR12934:SF11">
    <property type="entry name" value="LARGE RIBOSOMAL SUBUNIT PROTEIN UL15M"/>
    <property type="match status" value="1"/>
</dbReference>
<name>A0A1F6DX18_9BACT</name>
<dbReference type="InterPro" id="IPR021131">
    <property type="entry name" value="Ribosomal_uL15/eL18"/>
</dbReference>
<dbReference type="InterPro" id="IPR036227">
    <property type="entry name" value="Ribosomal_uL15/eL18_sf"/>
</dbReference>
<evidence type="ECO:0000256" key="1">
    <source>
        <dbReference type="ARBA" id="ARBA00007320"/>
    </source>
</evidence>
<proteinExistence type="inferred from homology"/>
<dbReference type="Pfam" id="PF00828">
    <property type="entry name" value="Ribosomal_L27A"/>
    <property type="match status" value="1"/>
</dbReference>
<dbReference type="EMBL" id="MFLK01000024">
    <property type="protein sequence ID" value="OGG65971.1"/>
    <property type="molecule type" value="Genomic_DNA"/>
</dbReference>
<organism evidence="8 9">
    <name type="scientific">Candidatus Kaiserbacteria bacterium RIFCSPHIGHO2_02_FULL_55_20</name>
    <dbReference type="NCBI Taxonomy" id="1798497"/>
    <lineage>
        <taxon>Bacteria</taxon>
        <taxon>Candidatus Kaiseribacteriota</taxon>
    </lineage>
</organism>
<dbReference type="Gene3D" id="3.100.10.10">
    <property type="match status" value="1"/>
</dbReference>
<protein>
    <recommendedName>
        <fullName evidence="4">Large ribosomal subunit protein uL15</fullName>
    </recommendedName>
</protein>
<sequence>MASLNTLKRTTLGKEMRVGRGGKRGKTSGRGTKGQNARAGRKKRPEMRDIIKKLPKRRGYGKNRGRSVDGTRLDAVVISLDRLEKLFDSGAEVTSKTLAEKRAISTRVMPPVKIVGTGSLSKKLSVKGIAVSASARLAIEKAGGQIIV</sequence>
<comment type="subunit">
    <text evidence="4">Part of the 50S ribosomal subunit.</text>
</comment>
<accession>A0A1F6DX18</accession>
<dbReference type="InterPro" id="IPR001196">
    <property type="entry name" value="Ribosomal_uL15_CS"/>
</dbReference>
<dbReference type="STRING" id="1798497.A3D71_02000"/>
<dbReference type="PANTHER" id="PTHR12934">
    <property type="entry name" value="50S RIBOSOMAL PROTEIN L15"/>
    <property type="match status" value="1"/>
</dbReference>
<dbReference type="SUPFAM" id="SSF52080">
    <property type="entry name" value="Ribosomal proteins L15p and L18e"/>
    <property type="match status" value="1"/>
</dbReference>